<protein>
    <recommendedName>
        <fullName evidence="3">HTH cro/C1-type domain-containing protein</fullName>
    </recommendedName>
</protein>
<proteinExistence type="predicted"/>
<dbReference type="GO" id="GO:0003677">
    <property type="term" value="F:DNA binding"/>
    <property type="evidence" value="ECO:0007669"/>
    <property type="project" value="InterPro"/>
</dbReference>
<dbReference type="InterPro" id="IPR010982">
    <property type="entry name" value="Lambda_DNA-bd_dom_sf"/>
</dbReference>
<keyword evidence="2" id="KW-1185">Reference proteome</keyword>
<name>A0A1C5G2N1_MICEH</name>
<dbReference type="SUPFAM" id="SSF47413">
    <property type="entry name" value="lambda repressor-like DNA-binding domains"/>
    <property type="match status" value="1"/>
</dbReference>
<dbReference type="SUPFAM" id="SSF56024">
    <property type="entry name" value="Phospholipase D/nuclease"/>
    <property type="match status" value="1"/>
</dbReference>
<dbReference type="AlphaFoldDB" id="A0A1C5G2N1"/>
<reference evidence="1 2" key="1">
    <citation type="submission" date="2016-06" db="EMBL/GenBank/DDBJ databases">
        <authorList>
            <person name="Kjaerup R.B."/>
            <person name="Dalgaard T.S."/>
            <person name="Juul-Madsen H.R."/>
        </authorList>
    </citation>
    <scope>NUCLEOTIDE SEQUENCE [LARGE SCALE GENOMIC DNA]</scope>
    <source>
        <strain evidence="1 2">DSM 43913</strain>
    </source>
</reference>
<dbReference type="Gene3D" id="1.10.260.40">
    <property type="entry name" value="lambda repressor-like DNA-binding domains"/>
    <property type="match status" value="1"/>
</dbReference>
<evidence type="ECO:0000313" key="1">
    <source>
        <dbReference type="EMBL" id="SCG13997.1"/>
    </source>
</evidence>
<evidence type="ECO:0000313" key="2">
    <source>
        <dbReference type="Proteomes" id="UP000198251"/>
    </source>
</evidence>
<dbReference type="RefSeq" id="WP_088998259.1">
    <property type="nucleotide sequence ID" value="NZ_LT607733.1"/>
</dbReference>
<dbReference type="CDD" id="cd00093">
    <property type="entry name" value="HTH_XRE"/>
    <property type="match status" value="1"/>
</dbReference>
<dbReference type="EMBL" id="LT607733">
    <property type="protein sequence ID" value="SCG13997.1"/>
    <property type="molecule type" value="Genomic_DNA"/>
</dbReference>
<organism evidence="1 2">
    <name type="scientific">Micromonospora echinofusca</name>
    <dbReference type="NCBI Taxonomy" id="47858"/>
    <lineage>
        <taxon>Bacteria</taxon>
        <taxon>Bacillati</taxon>
        <taxon>Actinomycetota</taxon>
        <taxon>Actinomycetes</taxon>
        <taxon>Micromonosporales</taxon>
        <taxon>Micromonosporaceae</taxon>
        <taxon>Micromonospora</taxon>
    </lineage>
</organism>
<evidence type="ECO:0008006" key="3">
    <source>
        <dbReference type="Google" id="ProtNLM"/>
    </source>
</evidence>
<gene>
    <name evidence="1" type="ORF">GA0070610_0190</name>
</gene>
<accession>A0A1C5G2N1</accession>
<dbReference type="InterPro" id="IPR001387">
    <property type="entry name" value="Cro/C1-type_HTH"/>
</dbReference>
<dbReference type="Proteomes" id="UP000198251">
    <property type="component" value="Chromosome I"/>
</dbReference>
<dbReference type="GeneID" id="95800095"/>
<sequence>MANDRLRDAILRNGLTPGAVAEKIGVDPKTVERWITQDRTPYPRHRHAIAAVVREDVPYLWPKAVTPERASKIGQSELLQIYSRRSSVPYDLWGRLIERAEERIDVLAYAGLFLVEQDPQLVDVLRQKGADGVEVTILLGDPTSEAIERRSVEEGAPGLMAAKIGQVQQYYNRLEGAPGVTVLYHDTTLYNSIYRFDDEMLVNMHVLGRHAPHAPVMHLRRLNGGDLFGTYADSFDRVRKASKPQPGGERGEVAA</sequence>